<sequence>MQPPCSLPLGPCGPAASFGSQSSAPILQRLEEKQLFEKFWKGTFKAVATPRPESVIVASITARRRVTDVEAATSCQPLKTDERTAVDAADRNGCVRAKGRKRHGHRRLRSPSFDEELSPRPKAKKKKKRKSERKRKRKRSRSRSLSPLRKKKKKKKKSSKKNKRHRYSSKKSKHSSSSLKHKRKDERKHKKSSRTHSRRRRSYRRSESDGSCCQSSTEDRHYLQSAVVHQPLGGLAAAAEEAKHTDVKWRPATKSVCKTAPKYRSILSTSTISSTKPGSELLHGKGPQHLRSNSEGPRDYDSGNDTSSPPSSKTSVSRAIVADKKNRCQRVASEEKLKFTDRDNGSDSGNSVTSYASLCRPYGEEGLLSGNGTREQITLGCRVEAVRSPKASSCSRGASESSRRQLETRSSSSRSRSRSSGSSRYSRHHSRSPSLSCSSYSRSSYSSDPRRRGSVVSLSSRGSYSRHSADRLRDRKRASSSRETDVKYAHKVSGKRRRRKSYSPMKKRRRDSPSHLEARRITSARKRPIPYFRPSPSSSSRSTSVSSWSSLFSRSRSLIHSVSRSRSRSRSHSYASYRSYSRSSSWNSIFGTRSRSRSRGSLNKRNKTRH</sequence>
<dbReference type="InParanoid" id="A0A6P7NHA7"/>
<evidence type="ECO:0000256" key="1">
    <source>
        <dbReference type="SAM" id="MobiDB-lite"/>
    </source>
</evidence>
<accession>A0A6P7NHA7</accession>
<dbReference type="GO" id="GO:0043484">
    <property type="term" value="P:regulation of RNA splicing"/>
    <property type="evidence" value="ECO:0007669"/>
    <property type="project" value="TreeGrafter"/>
</dbReference>
<feature type="region of interest" description="Disordered" evidence="1">
    <location>
        <begin position="388"/>
        <end position="546"/>
    </location>
</feature>
<feature type="compositionally biased region" description="Basic residues" evidence="1">
    <location>
        <begin position="121"/>
        <end position="203"/>
    </location>
</feature>
<dbReference type="GO" id="GO:0021754">
    <property type="term" value="P:facial nucleus development"/>
    <property type="evidence" value="ECO:0007669"/>
    <property type="project" value="Ensembl"/>
</dbReference>
<dbReference type="GO" id="GO:0007409">
    <property type="term" value="P:axonogenesis"/>
    <property type="evidence" value="ECO:0007669"/>
    <property type="project" value="Ensembl"/>
</dbReference>
<dbReference type="OrthoDB" id="9950700at2759"/>
<proteinExistence type="predicted"/>
<feature type="compositionally biased region" description="Low complexity" evidence="1">
    <location>
        <begin position="306"/>
        <end position="317"/>
    </location>
</feature>
<protein>
    <submittedName>
        <fullName evidence="4">Serine/arginine repetitive matrix protein 4 isoform X1</fullName>
    </submittedName>
</protein>
<feature type="compositionally biased region" description="Low complexity" evidence="1">
    <location>
        <begin position="454"/>
        <end position="466"/>
    </location>
</feature>
<evidence type="ECO:0000259" key="2">
    <source>
        <dbReference type="Pfam" id="PF15230"/>
    </source>
</evidence>
<feature type="compositionally biased region" description="Low complexity" evidence="1">
    <location>
        <begin position="572"/>
        <end position="585"/>
    </location>
</feature>
<feature type="compositionally biased region" description="Low complexity" evidence="1">
    <location>
        <begin position="265"/>
        <end position="275"/>
    </location>
</feature>
<evidence type="ECO:0000313" key="4">
    <source>
        <dbReference type="RefSeq" id="XP_029017528.1"/>
    </source>
</evidence>
<dbReference type="GO" id="GO:0005684">
    <property type="term" value="C:U2-type spliceosomal complex"/>
    <property type="evidence" value="ECO:0007669"/>
    <property type="project" value="Ensembl"/>
</dbReference>
<feature type="compositionally biased region" description="Low complexity" evidence="1">
    <location>
        <begin position="432"/>
        <end position="447"/>
    </location>
</feature>
<feature type="region of interest" description="Disordered" evidence="1">
    <location>
        <begin position="84"/>
        <end position="219"/>
    </location>
</feature>
<feature type="compositionally biased region" description="Low complexity" evidence="1">
    <location>
        <begin position="408"/>
        <end position="424"/>
    </location>
</feature>
<dbReference type="InterPro" id="IPR029360">
    <property type="entry name" value="SRRM_C"/>
</dbReference>
<dbReference type="PANTHER" id="PTHR34755:SF1">
    <property type="entry name" value="SERINE_ARGININE REPETITIVE MATRIX PROTEIN 4"/>
    <property type="match status" value="1"/>
</dbReference>
<reference evidence="4" key="1">
    <citation type="submission" date="2025-08" db="UniProtKB">
        <authorList>
            <consortium name="RefSeq"/>
        </authorList>
    </citation>
    <scope>IDENTIFICATION</scope>
</reference>
<dbReference type="Proteomes" id="UP000515150">
    <property type="component" value="Chromosome 9"/>
</dbReference>
<feature type="compositionally biased region" description="Basic residues" evidence="1">
    <location>
        <begin position="97"/>
        <end position="109"/>
    </location>
</feature>
<feature type="compositionally biased region" description="Basic residues" evidence="1">
    <location>
        <begin position="594"/>
        <end position="610"/>
    </location>
</feature>
<dbReference type="RefSeq" id="XP_029017528.1">
    <property type="nucleotide sequence ID" value="XM_029161695.2"/>
</dbReference>
<name>A0A6P7NHA7_BETSP</name>
<feature type="compositionally biased region" description="Low complexity" evidence="1">
    <location>
        <begin position="535"/>
        <end position="546"/>
    </location>
</feature>
<dbReference type="AlphaFoldDB" id="A0A6P7NHA7"/>
<organism evidence="3 4">
    <name type="scientific">Betta splendens</name>
    <name type="common">Siamese fighting fish</name>
    <dbReference type="NCBI Taxonomy" id="158456"/>
    <lineage>
        <taxon>Eukaryota</taxon>
        <taxon>Metazoa</taxon>
        <taxon>Chordata</taxon>
        <taxon>Craniata</taxon>
        <taxon>Vertebrata</taxon>
        <taxon>Euteleostomi</taxon>
        <taxon>Actinopterygii</taxon>
        <taxon>Neopterygii</taxon>
        <taxon>Teleostei</taxon>
        <taxon>Neoteleostei</taxon>
        <taxon>Acanthomorphata</taxon>
        <taxon>Anabantaria</taxon>
        <taxon>Anabantiformes</taxon>
        <taxon>Anabantoidei</taxon>
        <taxon>Osphronemidae</taxon>
        <taxon>Betta</taxon>
    </lineage>
</organism>
<feature type="region of interest" description="Disordered" evidence="1">
    <location>
        <begin position="237"/>
        <end position="328"/>
    </location>
</feature>
<dbReference type="Pfam" id="PF15230">
    <property type="entry name" value="SRRM_C"/>
    <property type="match status" value="1"/>
</dbReference>
<evidence type="ECO:0000313" key="3">
    <source>
        <dbReference type="Proteomes" id="UP000515150"/>
    </source>
</evidence>
<keyword evidence="3" id="KW-1185">Reference proteome</keyword>
<dbReference type="KEGG" id="bspl:114861939"/>
<dbReference type="CTD" id="84530"/>
<feature type="domain" description="Serine/arginine repetitive matrix protein C-terminal" evidence="2">
    <location>
        <begin position="464"/>
        <end position="534"/>
    </location>
</feature>
<dbReference type="InterPro" id="IPR052109">
    <property type="entry name" value="SRRM_Domain-Containing"/>
</dbReference>
<dbReference type="FunCoup" id="A0A6P7NHA7">
    <property type="interactions" value="655"/>
</dbReference>
<feature type="region of interest" description="Disordered" evidence="1">
    <location>
        <begin position="559"/>
        <end position="610"/>
    </location>
</feature>
<dbReference type="GO" id="GO:0000398">
    <property type="term" value="P:mRNA splicing, via spliceosome"/>
    <property type="evidence" value="ECO:0007669"/>
    <property type="project" value="Ensembl"/>
</dbReference>
<feature type="compositionally biased region" description="Basic residues" evidence="1">
    <location>
        <begin position="489"/>
        <end position="510"/>
    </location>
</feature>
<feature type="compositionally biased region" description="Basic and acidic residues" evidence="1">
    <location>
        <begin position="240"/>
        <end position="249"/>
    </location>
</feature>
<feature type="compositionally biased region" description="Basic and acidic residues" evidence="1">
    <location>
        <begin position="511"/>
        <end position="520"/>
    </location>
</feature>
<gene>
    <name evidence="4" type="primary">srrm4</name>
</gene>
<dbReference type="GeneID" id="114861939"/>
<dbReference type="PANTHER" id="PTHR34755">
    <property type="entry name" value="SERINE/ARGININE REPETITIVE MATRIX PROTEIN 3-RELATED"/>
    <property type="match status" value="1"/>
</dbReference>
<dbReference type="GO" id="GO:0003729">
    <property type="term" value="F:mRNA binding"/>
    <property type="evidence" value="ECO:0007669"/>
    <property type="project" value="TreeGrafter"/>
</dbReference>
<dbReference type="GO" id="GO:0042551">
    <property type="term" value="P:neuron maturation"/>
    <property type="evidence" value="ECO:0007669"/>
    <property type="project" value="Ensembl"/>
</dbReference>